<sequence>MKNKYACILFLLLICPMVSVSNTLLLDSLFVQMDYYIDKSDVYIRRKEDKIKTVRQNLFTATNDNQRFMACHDLYEEYKSYKYDSAYVYANKSLDAAFRLNNQAYIDKANEAIAFCLLSSGLFKEAFEVTDKINAHSLDDQSRKDYYMLQSRLCYDIADYNREEPFKSNYIKKGNQYSDSILQIVQPGSLEWQYAYGLLQMKQENYPQAVTTFTSLLTMNGIDDHLYAMTASALGYIYWLTGKTYQAKIYTAKAVIADITSATKETTALRTLAGLLYETGDINRANKYIKLAMEDANFYNARHRKIEISSILPIIEKERFEAVEKQRNMLVWFVVSVLLLFLLLSGATVIIYKQMKKLQVARYTIEKRQKQLQQTNSQLTEANNIKDEYIGFSFYVNSEYISKIENLYKLVNRKITARQYDDLRVLFRESDLRKERENMYVSFDETFLKLFPTFISSYNNLFQSNDRTHSDAGKILTAEMRIFALIRLGIFESERIAKFLNYSVNTINTYKTKVKNKSIVPNEHFEQKIMEIKSGK</sequence>
<comment type="caution">
    <text evidence="3">The sequence shown here is derived from an EMBL/GenBank/DDBJ whole genome shotgun (WGS) entry which is preliminary data.</text>
</comment>
<dbReference type="AlphaFoldDB" id="A0A5J4SEL2"/>
<dbReference type="Pfam" id="PF19904">
    <property type="entry name" value="DUF6377"/>
    <property type="match status" value="1"/>
</dbReference>
<evidence type="ECO:0000256" key="1">
    <source>
        <dbReference type="SAM" id="Phobius"/>
    </source>
</evidence>
<name>A0A5J4SEL2_9ZZZZ</name>
<keyword evidence="1" id="KW-1133">Transmembrane helix</keyword>
<dbReference type="Gene3D" id="1.25.40.10">
    <property type="entry name" value="Tetratricopeptide repeat domain"/>
    <property type="match status" value="1"/>
</dbReference>
<feature type="transmembrane region" description="Helical" evidence="1">
    <location>
        <begin position="329"/>
        <end position="352"/>
    </location>
</feature>
<reference evidence="3" key="1">
    <citation type="submission" date="2019-03" db="EMBL/GenBank/DDBJ databases">
        <title>Single cell metagenomics reveals metabolic interactions within the superorganism composed of flagellate Streblomastix strix and complex community of Bacteroidetes bacteria on its surface.</title>
        <authorList>
            <person name="Treitli S.C."/>
            <person name="Kolisko M."/>
            <person name="Husnik F."/>
            <person name="Keeling P."/>
            <person name="Hampl V."/>
        </authorList>
    </citation>
    <scope>NUCLEOTIDE SEQUENCE</scope>
    <source>
        <strain evidence="3">STM</strain>
    </source>
</reference>
<dbReference type="EMBL" id="SNRY01000256">
    <property type="protein sequence ID" value="KAA6343701.1"/>
    <property type="molecule type" value="Genomic_DNA"/>
</dbReference>
<evidence type="ECO:0000259" key="2">
    <source>
        <dbReference type="Pfam" id="PF19904"/>
    </source>
</evidence>
<keyword evidence="1" id="KW-0812">Transmembrane</keyword>
<gene>
    <name evidence="3" type="ORF">EZS27_008645</name>
</gene>
<dbReference type="SUPFAM" id="SSF48452">
    <property type="entry name" value="TPR-like"/>
    <property type="match status" value="1"/>
</dbReference>
<accession>A0A5J4SEL2</accession>
<dbReference type="InterPro" id="IPR011990">
    <property type="entry name" value="TPR-like_helical_dom_sf"/>
</dbReference>
<feature type="domain" description="DUF6377" evidence="2">
    <location>
        <begin position="258"/>
        <end position="497"/>
    </location>
</feature>
<evidence type="ECO:0000313" key="3">
    <source>
        <dbReference type="EMBL" id="KAA6343701.1"/>
    </source>
</evidence>
<dbReference type="InterPro" id="IPR045957">
    <property type="entry name" value="DUF6377"/>
</dbReference>
<proteinExistence type="predicted"/>
<keyword evidence="1" id="KW-0472">Membrane</keyword>
<organism evidence="3">
    <name type="scientific">termite gut metagenome</name>
    <dbReference type="NCBI Taxonomy" id="433724"/>
    <lineage>
        <taxon>unclassified sequences</taxon>
        <taxon>metagenomes</taxon>
        <taxon>organismal metagenomes</taxon>
    </lineage>
</organism>
<protein>
    <recommendedName>
        <fullName evidence="2">DUF6377 domain-containing protein</fullName>
    </recommendedName>
</protein>